<gene>
    <name evidence="1" type="ORF">JY500_16610</name>
</gene>
<protein>
    <recommendedName>
        <fullName evidence="3">DUF2188 domain-containing protein</fullName>
    </recommendedName>
</protein>
<keyword evidence="2" id="KW-1185">Reference proteome</keyword>
<sequence>MKVEKQADGIWIVRTPDGRVAGTLDGRYGEWVARAGALTLGVCRSRQTAEILVRAHANGQKSAKWLNGN</sequence>
<evidence type="ECO:0008006" key="3">
    <source>
        <dbReference type="Google" id="ProtNLM"/>
    </source>
</evidence>
<evidence type="ECO:0000313" key="2">
    <source>
        <dbReference type="Proteomes" id="UP000663570"/>
    </source>
</evidence>
<evidence type="ECO:0000313" key="1">
    <source>
        <dbReference type="EMBL" id="QSI76081.1"/>
    </source>
</evidence>
<organism evidence="1 2">
    <name type="scientific">Niveibacterium microcysteis</name>
    <dbReference type="NCBI Taxonomy" id="2811415"/>
    <lineage>
        <taxon>Bacteria</taxon>
        <taxon>Pseudomonadati</taxon>
        <taxon>Pseudomonadota</taxon>
        <taxon>Betaproteobacteria</taxon>
        <taxon>Rhodocyclales</taxon>
        <taxon>Rhodocyclaceae</taxon>
        <taxon>Niveibacterium</taxon>
    </lineage>
</organism>
<proteinExistence type="predicted"/>
<name>A0ABX7M568_9RHOO</name>
<dbReference type="EMBL" id="CP071060">
    <property type="protein sequence ID" value="QSI76081.1"/>
    <property type="molecule type" value="Genomic_DNA"/>
</dbReference>
<reference evidence="1 2" key="1">
    <citation type="submission" date="2021-02" db="EMBL/GenBank/DDBJ databases">
        <title>Niveibacterium changnyeongensis HC41.</title>
        <authorList>
            <person name="Kang M."/>
        </authorList>
    </citation>
    <scope>NUCLEOTIDE SEQUENCE [LARGE SCALE GENOMIC DNA]</scope>
    <source>
        <strain evidence="1 2">HC41</strain>
    </source>
</reference>
<dbReference type="RefSeq" id="WP_172196906.1">
    <property type="nucleotide sequence ID" value="NZ_CP071060.1"/>
</dbReference>
<dbReference type="Proteomes" id="UP000663570">
    <property type="component" value="Chromosome"/>
</dbReference>
<accession>A0ABX7M568</accession>